<evidence type="ECO:0000313" key="22">
    <source>
        <dbReference type="Proteomes" id="UP000000683"/>
    </source>
</evidence>
<proteinExistence type="inferred from homology"/>
<dbReference type="Gene3D" id="2.60.40.1250">
    <property type="entry name" value="Thiol:disulfide interchange protein DsbD, N-terminal domain"/>
    <property type="match status" value="1"/>
</dbReference>
<dbReference type="GO" id="GO:0005886">
    <property type="term" value="C:plasma membrane"/>
    <property type="evidence" value="ECO:0007669"/>
    <property type="project" value="UniProtKB-SubCell"/>
</dbReference>
<evidence type="ECO:0000259" key="20">
    <source>
        <dbReference type="PROSITE" id="PS51352"/>
    </source>
</evidence>
<dbReference type="Pfam" id="PF02683">
    <property type="entry name" value="DsbD_TM"/>
    <property type="match status" value="1"/>
</dbReference>
<dbReference type="InterPro" id="IPR013766">
    <property type="entry name" value="Thioredoxin_domain"/>
</dbReference>
<feature type="transmembrane region" description="Helical" evidence="18">
    <location>
        <begin position="221"/>
        <end position="245"/>
    </location>
</feature>
<feature type="transmembrane region" description="Helical" evidence="18">
    <location>
        <begin position="344"/>
        <end position="374"/>
    </location>
</feature>
<feature type="disulfide bond" description="Redox-active" evidence="18">
    <location>
        <begin position="154"/>
        <end position="160"/>
    </location>
</feature>
<dbReference type="InterPro" id="IPR017937">
    <property type="entry name" value="Thioredoxin_CS"/>
</dbReference>
<evidence type="ECO:0000256" key="3">
    <source>
        <dbReference type="ARBA" id="ARBA00022448"/>
    </source>
</evidence>
<keyword evidence="10 18" id="KW-1133">Transmembrane helix</keyword>
<dbReference type="GO" id="GO:0017004">
    <property type="term" value="P:cytochrome complex assembly"/>
    <property type="evidence" value="ECO:0007669"/>
    <property type="project" value="UniProtKB-UniRule"/>
</dbReference>
<dbReference type="SUPFAM" id="SSF74863">
    <property type="entry name" value="Thiol:disulfide interchange protein DsbD, N-terminal domain (DsbD-alpha)"/>
    <property type="match status" value="1"/>
</dbReference>
<organism evidence="21 22">
    <name type="scientific">Alteromonas naphthalenivorans</name>
    <dbReference type="NCBI Taxonomy" id="715451"/>
    <lineage>
        <taxon>Bacteria</taxon>
        <taxon>Pseudomonadati</taxon>
        <taxon>Pseudomonadota</taxon>
        <taxon>Gammaproteobacteria</taxon>
        <taxon>Alteromonadales</taxon>
        <taxon>Alteromonadaceae</taxon>
        <taxon>Alteromonas/Salinimonas group</taxon>
        <taxon>Alteromonas</taxon>
    </lineage>
</organism>
<dbReference type="NCBIfam" id="NF001419">
    <property type="entry name" value="PRK00293.1"/>
    <property type="match status" value="1"/>
</dbReference>
<keyword evidence="15 18" id="KW-0676">Redox-active center</keyword>
<feature type="transmembrane region" description="Helical" evidence="18">
    <location>
        <begin position="380"/>
        <end position="403"/>
    </location>
</feature>
<dbReference type="EC" id="1.8.1.8" evidence="18"/>
<feature type="transmembrane region" description="Helical" evidence="18">
    <location>
        <begin position="477"/>
        <end position="495"/>
    </location>
</feature>
<feature type="chain" id="PRO_5015793327" description="Thiol:disulfide interchange protein DsbD" evidence="18">
    <location>
        <begin position="24"/>
        <end position="632"/>
    </location>
</feature>
<feature type="domain" description="Thioredoxin" evidence="20">
    <location>
        <begin position="487"/>
        <end position="632"/>
    </location>
</feature>
<sequence length="632" mass="68809" precursor="true">MKYITRLFSFVACCLFLASLALPGYSQTNTQITAQTSPQTSAPPSNQSLGGFDDVFSNQEEFLKVDQAFVFDFNQADDTLSLSFTIADGYYLYKKQFKLVAKQAAIGEPHYPKGVIIEDEYFGESEVFYDEVTITVPITQATNDGIVKIRYQGCADAGLCYAPNIKTVYLNALASNANASVLSNSADPMSTDEQSLSQTNPSSSQASQYSLADKLINKENLALTLVLFFALGIGLAFTPCVFPMYPIVSGIVIGQGKQAKASNAFWLTFTYVQGMAITYSILGLIVASAGMQFQAALQHPLILGIFIGIFVLLALAMFGRYELQLPAKWQTRLTNLSNNQTPGSMAGVFAMGALSGLIASPCTTAPLTGILLFIAQSGDLTLGFISLYMLSIGMGVPLVIFGITGSKLLPRAGQWMNVVKVSFGFMMLSVAIVFVERLWPKAWSSEYINLLWAALGLGAFGYYFVVNEASQKGILKYVRTLVIAAGLFASALLAYNTLTSSEDTATQHSQLAHPTFIVVENLDDLRQQIATANSQGKTVMVDLYADWCVACKEFEIYTFPDPNVINALNNTVWMQIDLTDTSANNTAFQDEFSILGLPTILFFDESGNELTQSRVTGFMKAPAFAEHVENTF</sequence>
<feature type="compositionally biased region" description="Polar residues" evidence="19">
    <location>
        <begin position="187"/>
        <end position="204"/>
    </location>
</feature>
<comment type="catalytic activity">
    <reaction evidence="16 18">
        <text>[protein]-dithiol + NAD(+) = [protein]-disulfide + NADH + H(+)</text>
        <dbReference type="Rhea" id="RHEA:18749"/>
        <dbReference type="Rhea" id="RHEA-COMP:10593"/>
        <dbReference type="Rhea" id="RHEA-COMP:10594"/>
        <dbReference type="ChEBI" id="CHEBI:15378"/>
        <dbReference type="ChEBI" id="CHEBI:29950"/>
        <dbReference type="ChEBI" id="CHEBI:50058"/>
        <dbReference type="ChEBI" id="CHEBI:57540"/>
        <dbReference type="ChEBI" id="CHEBI:57945"/>
        <dbReference type="EC" id="1.8.1.8"/>
    </reaction>
</comment>
<keyword evidence="7 18" id="KW-0732">Signal</keyword>
<keyword evidence="9 18" id="KW-0249">Electron transport</keyword>
<dbReference type="OrthoDB" id="9811036at2"/>
<evidence type="ECO:0000256" key="14">
    <source>
        <dbReference type="ARBA" id="ARBA00023157"/>
    </source>
</evidence>
<keyword evidence="11 18" id="KW-0560">Oxidoreductase</keyword>
<comment type="catalytic activity">
    <reaction evidence="17 18">
        <text>[protein]-dithiol + NADP(+) = [protein]-disulfide + NADPH + H(+)</text>
        <dbReference type="Rhea" id="RHEA:18753"/>
        <dbReference type="Rhea" id="RHEA-COMP:10593"/>
        <dbReference type="Rhea" id="RHEA-COMP:10594"/>
        <dbReference type="ChEBI" id="CHEBI:15378"/>
        <dbReference type="ChEBI" id="CHEBI:29950"/>
        <dbReference type="ChEBI" id="CHEBI:50058"/>
        <dbReference type="ChEBI" id="CHEBI:57783"/>
        <dbReference type="ChEBI" id="CHEBI:58349"/>
        <dbReference type="EC" id="1.8.1.8"/>
    </reaction>
</comment>
<evidence type="ECO:0000256" key="5">
    <source>
        <dbReference type="ARBA" id="ARBA00022519"/>
    </source>
</evidence>
<feature type="transmembrane region" description="Helical" evidence="18">
    <location>
        <begin position="415"/>
        <end position="435"/>
    </location>
</feature>
<dbReference type="Gene3D" id="3.40.30.10">
    <property type="entry name" value="Glutaredoxin"/>
    <property type="match status" value="1"/>
</dbReference>
<keyword evidence="22" id="KW-1185">Reference proteome</keyword>
<keyword evidence="13 18" id="KW-0472">Membrane</keyword>
<keyword evidence="14 18" id="KW-1015">Disulfide bond</keyword>
<feature type="region of interest" description="Disordered" evidence="19">
    <location>
        <begin position="184"/>
        <end position="204"/>
    </location>
</feature>
<comment type="similarity">
    <text evidence="2 18">Belongs to the thioredoxin family. DsbD subfamily.</text>
</comment>
<evidence type="ECO:0000256" key="17">
    <source>
        <dbReference type="ARBA" id="ARBA00047804"/>
    </source>
</evidence>
<keyword evidence="12 18" id="KW-0520">NAD</keyword>
<dbReference type="GO" id="GO:0047134">
    <property type="term" value="F:protein-disulfide reductase [NAD(P)H] activity"/>
    <property type="evidence" value="ECO:0007669"/>
    <property type="project" value="UniProtKB-UniRule"/>
</dbReference>
<keyword evidence="8 18" id="KW-0201">Cytochrome c-type biogenesis</keyword>
<evidence type="ECO:0000256" key="15">
    <source>
        <dbReference type="ARBA" id="ARBA00023284"/>
    </source>
</evidence>
<evidence type="ECO:0000256" key="18">
    <source>
        <dbReference type="HAMAP-Rule" id="MF_00399"/>
    </source>
</evidence>
<evidence type="ECO:0000256" key="12">
    <source>
        <dbReference type="ARBA" id="ARBA00023027"/>
    </source>
</evidence>
<dbReference type="HAMAP" id="MF_00399">
    <property type="entry name" value="DbsD"/>
    <property type="match status" value="1"/>
</dbReference>
<dbReference type="PANTHER" id="PTHR32234:SF0">
    <property type="entry name" value="THIOL:DISULFIDE INTERCHANGE PROTEIN DSBD"/>
    <property type="match status" value="1"/>
</dbReference>
<dbReference type="AlphaFoldDB" id="F5Z733"/>
<keyword evidence="4 18" id="KW-1003">Cell membrane</keyword>
<keyword evidence="5 18" id="KW-0997">Cell inner membrane</keyword>
<keyword evidence="6 18" id="KW-0812">Transmembrane</keyword>
<dbReference type="PANTHER" id="PTHR32234">
    <property type="entry name" value="THIOL:DISULFIDE INTERCHANGE PROTEIN DSBD"/>
    <property type="match status" value="1"/>
</dbReference>
<dbReference type="Pfam" id="PF13899">
    <property type="entry name" value="Thioredoxin_7"/>
    <property type="match status" value="1"/>
</dbReference>
<dbReference type="InterPro" id="IPR003834">
    <property type="entry name" value="Cyt_c_assmbl_TM_dom"/>
</dbReference>
<evidence type="ECO:0000313" key="21">
    <source>
        <dbReference type="EMBL" id="AEF05696.1"/>
    </source>
</evidence>
<dbReference type="Proteomes" id="UP000000683">
    <property type="component" value="Chromosome"/>
</dbReference>
<evidence type="ECO:0000256" key="16">
    <source>
        <dbReference type="ARBA" id="ARBA00047388"/>
    </source>
</evidence>
<dbReference type="InterPro" id="IPR035671">
    <property type="entry name" value="DsbD_gamma"/>
</dbReference>
<evidence type="ECO:0000256" key="10">
    <source>
        <dbReference type="ARBA" id="ARBA00022989"/>
    </source>
</evidence>
<protein>
    <recommendedName>
        <fullName evidence="18">Thiol:disulfide interchange protein DsbD</fullName>
        <ecNumber evidence="18">1.8.1.8</ecNumber>
    </recommendedName>
    <alternativeName>
        <fullName evidence="18">Protein-disulfide reductase</fullName>
        <shortName evidence="18">Disulfide reductase</shortName>
    </alternativeName>
</protein>
<feature type="transmembrane region" description="Helical" evidence="18">
    <location>
        <begin position="301"/>
        <end position="323"/>
    </location>
</feature>
<evidence type="ECO:0000256" key="19">
    <source>
        <dbReference type="SAM" id="MobiDB-lite"/>
    </source>
</evidence>
<dbReference type="RefSeq" id="WP_013786603.1">
    <property type="nucleotide sequence ID" value="NC_015554.1"/>
</dbReference>
<dbReference type="InterPro" id="IPR022910">
    <property type="entry name" value="Thiol_diS_interchange_DbsD"/>
</dbReference>
<dbReference type="SUPFAM" id="SSF52833">
    <property type="entry name" value="Thioredoxin-like"/>
    <property type="match status" value="1"/>
</dbReference>
<evidence type="ECO:0000256" key="9">
    <source>
        <dbReference type="ARBA" id="ARBA00022982"/>
    </source>
</evidence>
<feature type="transmembrane region" description="Helical" evidence="18">
    <location>
        <begin position="265"/>
        <end position="289"/>
    </location>
</feature>
<evidence type="ECO:0000256" key="11">
    <source>
        <dbReference type="ARBA" id="ARBA00023002"/>
    </source>
</evidence>
<dbReference type="InterPro" id="IPR036249">
    <property type="entry name" value="Thioredoxin-like_sf"/>
</dbReference>
<evidence type="ECO:0000256" key="4">
    <source>
        <dbReference type="ARBA" id="ARBA00022475"/>
    </source>
</evidence>
<accession>F5Z733</accession>
<reference evidence="21 22" key="1">
    <citation type="journal article" date="2011" name="J. Bacteriol.">
        <title>Complete genome sequence of the polycyclic aromatic hydrocarbon-degrading bacterium Alteromonas sp. strain SN2.</title>
        <authorList>
            <person name="Jin H.M."/>
            <person name="Jeong H."/>
            <person name="Moon E.J."/>
            <person name="Math R.K."/>
            <person name="Lee K."/>
            <person name="Kim H.J."/>
            <person name="Jeon C.O."/>
            <person name="Oh T.K."/>
            <person name="Kim J.F."/>
        </authorList>
    </citation>
    <scope>NUCLEOTIDE SEQUENCE [LARGE SCALE GENOMIC DNA]</scope>
    <source>
        <strain evidence="22">JCM 17741 / KACC 18427 / KCTC 11700BP / SN2</strain>
    </source>
</reference>
<gene>
    <name evidence="21" type="primary">dipZ</name>
    <name evidence="18" type="synonym">dsbD</name>
    <name evidence="21" type="ordered locus">ambt_21025</name>
</gene>
<dbReference type="EMBL" id="CP002339">
    <property type="protein sequence ID" value="AEF05696.1"/>
    <property type="molecule type" value="Genomic_DNA"/>
</dbReference>
<comment type="function">
    <text evidence="18">Required to facilitate the formation of correct disulfide bonds in some periplasmic proteins and for the assembly of the periplasmic c-type cytochromes. Acts by transferring electrons from cytoplasmic thioredoxin to the periplasm. This transfer involves a cascade of disulfide bond formation and reduction steps.</text>
</comment>
<dbReference type="Pfam" id="PF11412">
    <property type="entry name" value="DsbD_N"/>
    <property type="match status" value="1"/>
</dbReference>
<evidence type="ECO:0000256" key="1">
    <source>
        <dbReference type="ARBA" id="ARBA00004429"/>
    </source>
</evidence>
<comment type="subcellular location">
    <subcellularLocation>
        <location evidence="1 18">Cell inner membrane</location>
        <topology evidence="1 18">Multi-pass membrane protein</topology>
    </subcellularLocation>
</comment>
<feature type="disulfide bond" description="Redox-active" evidence="18">
    <location>
        <begin position="548"/>
        <end position="551"/>
    </location>
</feature>
<dbReference type="eggNOG" id="COG4232">
    <property type="taxonomic scope" value="Bacteria"/>
</dbReference>
<evidence type="ECO:0000256" key="6">
    <source>
        <dbReference type="ARBA" id="ARBA00022692"/>
    </source>
</evidence>
<dbReference type="KEGG" id="alt:ambt_21025"/>
<dbReference type="InterPro" id="IPR036929">
    <property type="entry name" value="DsbDN_sf"/>
</dbReference>
<dbReference type="CDD" id="cd02953">
    <property type="entry name" value="DsbDgamma"/>
    <property type="match status" value="1"/>
</dbReference>
<evidence type="ECO:0000256" key="7">
    <source>
        <dbReference type="ARBA" id="ARBA00022729"/>
    </source>
</evidence>
<dbReference type="GO" id="GO:0009055">
    <property type="term" value="F:electron transfer activity"/>
    <property type="evidence" value="ECO:0007669"/>
    <property type="project" value="UniProtKB-UniRule"/>
</dbReference>
<dbReference type="PROSITE" id="PS00194">
    <property type="entry name" value="THIOREDOXIN_1"/>
    <property type="match status" value="1"/>
</dbReference>
<feature type="signal peptide" evidence="18">
    <location>
        <begin position="1"/>
        <end position="23"/>
    </location>
</feature>
<evidence type="ECO:0000256" key="8">
    <source>
        <dbReference type="ARBA" id="ARBA00022748"/>
    </source>
</evidence>
<name>F5Z733_ALTNA</name>
<dbReference type="InterPro" id="IPR028250">
    <property type="entry name" value="DsbDN"/>
</dbReference>
<dbReference type="HOGENOM" id="CLU_014657_3_0_6"/>
<evidence type="ECO:0000256" key="13">
    <source>
        <dbReference type="ARBA" id="ARBA00023136"/>
    </source>
</evidence>
<dbReference type="GO" id="GO:0045454">
    <property type="term" value="P:cell redox homeostasis"/>
    <property type="evidence" value="ECO:0007669"/>
    <property type="project" value="TreeGrafter"/>
</dbReference>
<feature type="disulfide bond" description="Redox-active" evidence="18">
    <location>
        <begin position="240"/>
        <end position="362"/>
    </location>
</feature>
<dbReference type="PROSITE" id="PS51352">
    <property type="entry name" value="THIOREDOXIN_2"/>
    <property type="match status" value="1"/>
</dbReference>
<keyword evidence="3 18" id="KW-0813">Transport</keyword>
<feature type="transmembrane region" description="Helical" evidence="18">
    <location>
        <begin position="447"/>
        <end position="465"/>
    </location>
</feature>
<evidence type="ECO:0000256" key="2">
    <source>
        <dbReference type="ARBA" id="ARBA00007241"/>
    </source>
</evidence>